<protein>
    <recommendedName>
        <fullName evidence="3">DNA-directed DNA polymerase</fullName>
    </recommendedName>
</protein>
<dbReference type="InterPro" id="IPR043502">
    <property type="entry name" value="DNA/RNA_pol_sf"/>
</dbReference>
<dbReference type="InterPro" id="IPR046908">
    <property type="entry name" value="divDNApol"/>
</dbReference>
<gene>
    <name evidence="1" type="ORF">PSA21_48</name>
</gene>
<organism evidence="1 2">
    <name type="scientific">Pseudomonas phage Psa21</name>
    <dbReference type="NCBI Taxonomy" id="2530023"/>
    <lineage>
        <taxon>Viruses</taxon>
        <taxon>Duplodnaviria</taxon>
        <taxon>Heunggongvirae</taxon>
        <taxon>Uroviricota</taxon>
        <taxon>Caudoviricetes</taxon>
        <taxon>Chimalliviridae</taxon>
        <taxon>Tepukevirus</taxon>
        <taxon>Tepukevirus Psa21</taxon>
    </lineage>
</organism>
<evidence type="ECO:0000313" key="1">
    <source>
        <dbReference type="EMBL" id="QBJ02578.1"/>
    </source>
</evidence>
<evidence type="ECO:0008006" key="3">
    <source>
        <dbReference type="Google" id="ProtNLM"/>
    </source>
</evidence>
<dbReference type="EMBL" id="MK552327">
    <property type="protein sequence ID" value="QBJ02578.1"/>
    <property type="molecule type" value="Genomic_DNA"/>
</dbReference>
<proteinExistence type="predicted"/>
<reference evidence="1 2" key="1">
    <citation type="submission" date="2019-02" db="EMBL/GenBank/DDBJ databases">
        <authorList>
            <person name="Frampton R.A."/>
            <person name="Wojtus J.K."/>
            <person name="Fineran P.C."/>
            <person name="Hendrickson H.L."/>
        </authorList>
    </citation>
    <scope>NUCLEOTIDE SEQUENCE [LARGE SCALE GENOMIC DNA]</scope>
</reference>
<evidence type="ECO:0000313" key="2">
    <source>
        <dbReference type="Proteomes" id="UP000294134"/>
    </source>
</evidence>
<dbReference type="Pfam" id="PF20286">
    <property type="entry name" value="divDNApol"/>
    <property type="match status" value="1"/>
</dbReference>
<sequence>MALPELPNPFMLPTSAYKRDLDIIEGTIADNARYLQLMTLAPYEQCAVWVREQFRTTGKFPLVDPKTYVLDKNMNGDRSKKVTTFMGFIKRVEKQNLLLSPSLTAYLPESVRQSTHAIYIKEGVANRKMVKGQQMAAEQEGDFELAQVRKGEQENFKINNNSYSGATVSAATILYYKSTHSSLTSTCRVATSYANANNEKFLMGNRHYYNPEIAKANLVSIINNTDYEKLQLAIDKYGLVYPSAEDVVAMTLYSTKHYWQNRIYTQHIRQMAMGMTPIQRAAVMYVGDLYHLNKLNPVSTRRFLESIAQVGDNTNTMTKAEYDSIKDGDLKLLVKFLCFEQVRGRSDERLAKENPEVFDLLHSTCKVVVDGLDYHRDLINALFLTKNIPHSIHAFKDSYRRAAVISDTDSTMFTMQYWVEEYHGRVCFTPEAKRLVFGLVFLVSEVVMHILAIQSANMGVGEDKLRLLAMKNEYYFAVLSLTTRSKHYFASQDAVEGIMFEIARMEVKGVGLRDSKVQPKVNKAGKKLMSHIIDSVKSETPIDLPAILKDIADMEREIYISIRTGKADYLTTGQCKKSDAYKSEEDNDTYKKYLFWRDIFAPTYGEIPAPPYSFYKISLTAHNRTKMNEWFDSIEDKRLAMRLKEWALLNKKTGLTSINVPASVVENIGVPEAITRVADVRTIISNTMGVFYLIMESLGIFLIDANNSRLISDFY</sequence>
<accession>A0A481W4N7</accession>
<name>A0A481W4N7_9CAUD</name>
<dbReference type="SUPFAM" id="SSF56672">
    <property type="entry name" value="DNA/RNA polymerases"/>
    <property type="match status" value="1"/>
</dbReference>
<keyword evidence="2" id="KW-1185">Reference proteome</keyword>
<dbReference type="Proteomes" id="UP000294134">
    <property type="component" value="Segment"/>
</dbReference>